<reference evidence="2 3" key="1">
    <citation type="submission" date="2019-11" db="EMBL/GenBank/DDBJ databases">
        <title>Genome sequences of 17 halophilic strains isolated from different environments.</title>
        <authorList>
            <person name="Furrow R.E."/>
        </authorList>
    </citation>
    <scope>NUCLEOTIDE SEQUENCE [LARGE SCALE GENOMIC DNA]</scope>
    <source>
        <strain evidence="2 3">22511_23_Filter</strain>
    </source>
</reference>
<dbReference type="RefSeq" id="WP_160835897.1">
    <property type="nucleotide sequence ID" value="NZ_JAIVAK010000005.1"/>
</dbReference>
<dbReference type="Proteomes" id="UP000460949">
    <property type="component" value="Unassembled WGS sequence"/>
</dbReference>
<comment type="caution">
    <text evidence="2">The sequence shown here is derived from an EMBL/GenBank/DDBJ whole genome shotgun (WGS) entry which is preliminary data.</text>
</comment>
<dbReference type="GO" id="GO:0051920">
    <property type="term" value="F:peroxiredoxin activity"/>
    <property type="evidence" value="ECO:0007669"/>
    <property type="project" value="InterPro"/>
</dbReference>
<dbReference type="PANTHER" id="PTHR33930">
    <property type="entry name" value="ALKYL HYDROPEROXIDE REDUCTASE AHPD"/>
    <property type="match status" value="1"/>
</dbReference>
<gene>
    <name evidence="2" type="ORF">GLW04_06410</name>
</gene>
<dbReference type="InterPro" id="IPR029032">
    <property type="entry name" value="AhpD-like"/>
</dbReference>
<organism evidence="2 3">
    <name type="scientific">Halobacillus litoralis</name>
    <dbReference type="NCBI Taxonomy" id="45668"/>
    <lineage>
        <taxon>Bacteria</taxon>
        <taxon>Bacillati</taxon>
        <taxon>Bacillota</taxon>
        <taxon>Bacilli</taxon>
        <taxon>Bacillales</taxon>
        <taxon>Bacillaceae</taxon>
        <taxon>Halobacillus</taxon>
    </lineage>
</organism>
<evidence type="ECO:0000259" key="1">
    <source>
        <dbReference type="Pfam" id="PF02627"/>
    </source>
</evidence>
<accession>A0A845DQQ0</accession>
<dbReference type="Pfam" id="PF02627">
    <property type="entry name" value="CMD"/>
    <property type="match status" value="1"/>
</dbReference>
<sequence length="115" mass="12786">MTQRGEELLKEYRNGIETLTEHLPEATKEYNHFTGSFFEDGELKKGTKHLMALAISVKEGDEASIAYHMDQCVEAECTDKEIYESMGVSAAYGGGSAMSQAVTTGLNILQEFRNR</sequence>
<evidence type="ECO:0000313" key="3">
    <source>
        <dbReference type="Proteomes" id="UP000460949"/>
    </source>
</evidence>
<dbReference type="Gene3D" id="1.20.1290.10">
    <property type="entry name" value="AhpD-like"/>
    <property type="match status" value="1"/>
</dbReference>
<evidence type="ECO:0000313" key="2">
    <source>
        <dbReference type="EMBL" id="MYL19518.1"/>
    </source>
</evidence>
<feature type="domain" description="Carboxymuconolactone decarboxylase-like" evidence="1">
    <location>
        <begin position="24"/>
        <end position="102"/>
    </location>
</feature>
<dbReference type="EMBL" id="WMET01000001">
    <property type="protein sequence ID" value="MYL19518.1"/>
    <property type="molecule type" value="Genomic_DNA"/>
</dbReference>
<protein>
    <submittedName>
        <fullName evidence="2">Carboxymuconolactone decarboxylase family protein</fullName>
    </submittedName>
</protein>
<dbReference type="InterPro" id="IPR003779">
    <property type="entry name" value="CMD-like"/>
</dbReference>
<proteinExistence type="predicted"/>
<dbReference type="AlphaFoldDB" id="A0A845DQQ0"/>
<dbReference type="SUPFAM" id="SSF69118">
    <property type="entry name" value="AhpD-like"/>
    <property type="match status" value="1"/>
</dbReference>
<dbReference type="PANTHER" id="PTHR33930:SF2">
    <property type="entry name" value="BLR3452 PROTEIN"/>
    <property type="match status" value="1"/>
</dbReference>
<dbReference type="OrthoDB" id="1683318at2"/>
<name>A0A845DQQ0_9BACI</name>